<keyword evidence="2" id="KW-1185">Reference proteome</keyword>
<proteinExistence type="predicted"/>
<evidence type="ECO:0000313" key="2">
    <source>
        <dbReference type="Proteomes" id="UP001060085"/>
    </source>
</evidence>
<accession>A0ACB9ZZ93</accession>
<reference evidence="2" key="1">
    <citation type="journal article" date="2023" name="Nat. Plants">
        <title>Single-cell RNA sequencing provides a high-resolution roadmap for understanding the multicellular compartmentation of specialized metabolism.</title>
        <authorList>
            <person name="Sun S."/>
            <person name="Shen X."/>
            <person name="Li Y."/>
            <person name="Li Y."/>
            <person name="Wang S."/>
            <person name="Li R."/>
            <person name="Zhang H."/>
            <person name="Shen G."/>
            <person name="Guo B."/>
            <person name="Wei J."/>
            <person name="Xu J."/>
            <person name="St-Pierre B."/>
            <person name="Chen S."/>
            <person name="Sun C."/>
        </authorList>
    </citation>
    <scope>NUCLEOTIDE SEQUENCE [LARGE SCALE GENOMIC DNA]</scope>
</reference>
<protein>
    <submittedName>
        <fullName evidence="1">Uncharacterized protein</fullName>
    </submittedName>
</protein>
<sequence length="100" mass="11900">MTHSSKMAITCAIRVQWRRFKIHLKAPRMIYKFSKDTKNHFEGQTKLIIEWMQNLSRKDETEPTGNDRLPPYCPYYRHLSDKVPSSPIYSLRILTPQGFE</sequence>
<comment type="caution">
    <text evidence="1">The sequence shown here is derived from an EMBL/GenBank/DDBJ whole genome shotgun (WGS) entry which is preliminary data.</text>
</comment>
<dbReference type="Proteomes" id="UP001060085">
    <property type="component" value="Linkage Group LG07"/>
</dbReference>
<name>A0ACB9ZZ93_CATRO</name>
<gene>
    <name evidence="1" type="ORF">M9H77_30502</name>
</gene>
<organism evidence="1 2">
    <name type="scientific">Catharanthus roseus</name>
    <name type="common">Madagascar periwinkle</name>
    <name type="synonym">Vinca rosea</name>
    <dbReference type="NCBI Taxonomy" id="4058"/>
    <lineage>
        <taxon>Eukaryota</taxon>
        <taxon>Viridiplantae</taxon>
        <taxon>Streptophyta</taxon>
        <taxon>Embryophyta</taxon>
        <taxon>Tracheophyta</taxon>
        <taxon>Spermatophyta</taxon>
        <taxon>Magnoliopsida</taxon>
        <taxon>eudicotyledons</taxon>
        <taxon>Gunneridae</taxon>
        <taxon>Pentapetalae</taxon>
        <taxon>asterids</taxon>
        <taxon>lamiids</taxon>
        <taxon>Gentianales</taxon>
        <taxon>Apocynaceae</taxon>
        <taxon>Rauvolfioideae</taxon>
        <taxon>Vinceae</taxon>
        <taxon>Catharanthinae</taxon>
        <taxon>Catharanthus</taxon>
    </lineage>
</organism>
<dbReference type="EMBL" id="CM044707">
    <property type="protein sequence ID" value="KAI5653315.1"/>
    <property type="molecule type" value="Genomic_DNA"/>
</dbReference>
<evidence type="ECO:0000313" key="1">
    <source>
        <dbReference type="EMBL" id="KAI5653315.1"/>
    </source>
</evidence>